<dbReference type="InterPro" id="IPR011250">
    <property type="entry name" value="OMP/PagP_B-barrel"/>
</dbReference>
<gene>
    <name evidence="1" type="ORF">RZ57_07960</name>
</gene>
<accession>A0AAC8UE16</accession>
<evidence type="ECO:0008006" key="3">
    <source>
        <dbReference type="Google" id="ProtNLM"/>
    </source>
</evidence>
<protein>
    <recommendedName>
        <fullName evidence="3">Outer membrane protein beta-barrel domain-containing protein</fullName>
    </recommendedName>
</protein>
<evidence type="ECO:0000313" key="2">
    <source>
        <dbReference type="Proteomes" id="UP000060132"/>
    </source>
</evidence>
<evidence type="ECO:0000313" key="1">
    <source>
        <dbReference type="EMBL" id="AKO33020.1"/>
    </source>
</evidence>
<dbReference type="EMBL" id="CP011219">
    <property type="protein sequence ID" value="AKO33020.1"/>
    <property type="molecule type" value="Genomic_DNA"/>
</dbReference>
<sequence>MSRLSTFSIIPALSLAKTNDVHLYGKVGTDIYSHFSTFQFGTLTPIKNINPSIALSLEATRNIAPNTELGLGIGFIKRKGFNFAKSWLAESYQNQKPRPNGFGFWLGNEQYKVNRYSSLPIYLTLKQNFKLNGHKKINLYVKGDLGYSFNKIKNTHYSLDTKFTNNAGIPELTSFPVEIKAKNGLYYGLAVGAEYKNFLAEIGYYRTHANIVYSGTGKFKYPIDYINTHKHTINGKSSYNNDAIRLSVGFKF</sequence>
<organism evidence="1 2">
    <name type="scientific">Haemophilus ducreyi</name>
    <dbReference type="NCBI Taxonomy" id="730"/>
    <lineage>
        <taxon>Bacteria</taxon>
        <taxon>Pseudomonadati</taxon>
        <taxon>Pseudomonadota</taxon>
        <taxon>Gammaproteobacteria</taxon>
        <taxon>Pasteurellales</taxon>
        <taxon>Pasteurellaceae</taxon>
        <taxon>Haemophilus</taxon>
    </lineage>
</organism>
<reference evidence="1 2" key="1">
    <citation type="journal article" date="2015" name="PLoS Negl. Trop. Dis.">
        <title>Haemophilus ducreyi Cutaneous Ulcer Strains Are Nearly Identical to Class I Genital Ulcer Strains.</title>
        <authorList>
            <person name="Gangaiah D."/>
            <person name="Webb K.M."/>
            <person name="Humphreys T.L."/>
            <person name="Fortney K.R."/>
            <person name="Toh E."/>
            <person name="Tai A."/>
            <person name="Katz S.S."/>
            <person name="Pillay A."/>
            <person name="Chen C.Y."/>
            <person name="Roberts S.A."/>
            <person name="Munson R.S.Jr."/>
            <person name="Spinola S.M."/>
        </authorList>
    </citation>
    <scope>NUCLEOTIDE SEQUENCE [LARGE SCALE GENOMIC DNA]</scope>
    <source>
        <strain evidence="2">CLU2</strain>
    </source>
</reference>
<dbReference type="SUPFAM" id="SSF56925">
    <property type="entry name" value="OMPA-like"/>
    <property type="match status" value="1"/>
</dbReference>
<dbReference type="Proteomes" id="UP000060132">
    <property type="component" value="Chromosome"/>
</dbReference>
<name>A0AAC8UE16_HAEDC</name>
<dbReference type="AlphaFoldDB" id="A0AAC8UE16"/>
<dbReference type="Gene3D" id="2.40.160.20">
    <property type="match status" value="1"/>
</dbReference>
<proteinExistence type="predicted"/>